<reference evidence="2" key="1">
    <citation type="submission" date="2023-07" db="EMBL/GenBank/DDBJ databases">
        <title>draft genome sequence of fig (Ficus carica).</title>
        <authorList>
            <person name="Takahashi T."/>
            <person name="Nishimura K."/>
        </authorList>
    </citation>
    <scope>NUCLEOTIDE SEQUENCE</scope>
</reference>
<accession>A0AA88DZW0</accession>
<dbReference type="AlphaFoldDB" id="A0AA88DZW0"/>
<evidence type="ECO:0000313" key="3">
    <source>
        <dbReference type="Proteomes" id="UP001187192"/>
    </source>
</evidence>
<gene>
    <name evidence="2" type="ORF">TIFTF001_033118</name>
</gene>
<dbReference type="EMBL" id="BTGU01000166">
    <property type="protein sequence ID" value="GMN64045.1"/>
    <property type="molecule type" value="Genomic_DNA"/>
</dbReference>
<evidence type="ECO:0000313" key="2">
    <source>
        <dbReference type="EMBL" id="GMN64045.1"/>
    </source>
</evidence>
<organism evidence="2 3">
    <name type="scientific">Ficus carica</name>
    <name type="common">Common fig</name>
    <dbReference type="NCBI Taxonomy" id="3494"/>
    <lineage>
        <taxon>Eukaryota</taxon>
        <taxon>Viridiplantae</taxon>
        <taxon>Streptophyta</taxon>
        <taxon>Embryophyta</taxon>
        <taxon>Tracheophyta</taxon>
        <taxon>Spermatophyta</taxon>
        <taxon>Magnoliopsida</taxon>
        <taxon>eudicotyledons</taxon>
        <taxon>Gunneridae</taxon>
        <taxon>Pentapetalae</taxon>
        <taxon>rosids</taxon>
        <taxon>fabids</taxon>
        <taxon>Rosales</taxon>
        <taxon>Moraceae</taxon>
        <taxon>Ficeae</taxon>
        <taxon>Ficus</taxon>
    </lineage>
</organism>
<evidence type="ECO:0000256" key="1">
    <source>
        <dbReference type="SAM" id="MobiDB-lite"/>
    </source>
</evidence>
<keyword evidence="3" id="KW-1185">Reference proteome</keyword>
<feature type="region of interest" description="Disordered" evidence="1">
    <location>
        <begin position="19"/>
        <end position="64"/>
    </location>
</feature>
<dbReference type="Proteomes" id="UP001187192">
    <property type="component" value="Unassembled WGS sequence"/>
</dbReference>
<protein>
    <submittedName>
        <fullName evidence="2">Uncharacterized protein</fullName>
    </submittedName>
</protein>
<feature type="compositionally biased region" description="Basic and acidic residues" evidence="1">
    <location>
        <begin position="48"/>
        <end position="64"/>
    </location>
</feature>
<name>A0AA88DZW0_FICCA</name>
<proteinExistence type="predicted"/>
<sequence length="213" mass="23942">MDLLFPWRSDPPRSWLLERTRRDHSGDGDGVLDGPWVQSRPMRYAGDTARRGESFQRRQRRGEGRRAIPHIGRLICSRSENHPSVGSVLPTVAPLDREVANANELAKWAVDLGSSWNQSTENSRACQSPPFRRICAGEKYSQPPTSSYDIRISRRKEDVGHLSSAKRRRPLPSPTLLPSFAEPVVLEEGRSACQAFFGGFFGGRVWVTARGIF</sequence>
<comment type="caution">
    <text evidence="2">The sequence shown here is derived from an EMBL/GenBank/DDBJ whole genome shotgun (WGS) entry which is preliminary data.</text>
</comment>